<feature type="active site" description="Charge relay system" evidence="5">
    <location>
        <position position="230"/>
    </location>
</feature>
<feature type="active site" description="Charge relay system" evidence="5">
    <location>
        <position position="197"/>
    </location>
</feature>
<dbReference type="FunFam" id="3.40.50.200:FF:000014">
    <property type="entry name" value="Proteinase K"/>
    <property type="match status" value="1"/>
</dbReference>
<dbReference type="GO" id="GO:0006508">
    <property type="term" value="P:proteolysis"/>
    <property type="evidence" value="ECO:0007669"/>
    <property type="project" value="UniProtKB-KW"/>
</dbReference>
<keyword evidence="7" id="KW-1133">Transmembrane helix</keyword>
<dbReference type="Pfam" id="PF05922">
    <property type="entry name" value="Inhibitor_I9"/>
    <property type="match status" value="1"/>
</dbReference>
<dbReference type="PROSITE" id="PS51892">
    <property type="entry name" value="SUBTILASE"/>
    <property type="match status" value="1"/>
</dbReference>
<dbReference type="GO" id="GO:0004252">
    <property type="term" value="F:serine-type endopeptidase activity"/>
    <property type="evidence" value="ECO:0007669"/>
    <property type="project" value="UniProtKB-UniRule"/>
</dbReference>
<dbReference type="InterPro" id="IPR036852">
    <property type="entry name" value="Peptidase_S8/S53_dom_sf"/>
</dbReference>
<dbReference type="GO" id="GO:0005615">
    <property type="term" value="C:extracellular space"/>
    <property type="evidence" value="ECO:0007669"/>
    <property type="project" value="TreeGrafter"/>
</dbReference>
<keyword evidence="4 5" id="KW-0720">Serine protease</keyword>
<proteinExistence type="inferred from homology"/>
<dbReference type="Proteomes" id="UP000264492">
    <property type="component" value="Unassembled WGS sequence"/>
</dbReference>
<dbReference type="InterPro" id="IPR034193">
    <property type="entry name" value="PCSK9_ProteinaseK-like"/>
</dbReference>
<reference evidence="10 11" key="1">
    <citation type="submission" date="2018-08" db="EMBL/GenBank/DDBJ databases">
        <title>Lysobacter sp. zong2l5, whole genome shotgun sequence.</title>
        <authorList>
            <person name="Zhang X."/>
            <person name="Feng G."/>
            <person name="Zhu H."/>
        </authorList>
    </citation>
    <scope>NUCLEOTIDE SEQUENCE [LARGE SCALE GENOMIC DNA]</scope>
    <source>
        <strain evidence="11">zong2l5</strain>
    </source>
</reference>
<comment type="similarity">
    <text evidence="1 5 6">Belongs to the peptidase S8 family.</text>
</comment>
<dbReference type="AlphaFoldDB" id="A0A371K5I3"/>
<feature type="domain" description="Peptidase S8/S53" evidence="8">
    <location>
        <begin position="188"/>
        <end position="415"/>
    </location>
</feature>
<dbReference type="PROSITE" id="PS00136">
    <property type="entry name" value="SUBTILASE_ASP"/>
    <property type="match status" value="1"/>
</dbReference>
<dbReference type="InterPro" id="IPR022398">
    <property type="entry name" value="Peptidase_S8_His-AS"/>
</dbReference>
<dbReference type="PROSITE" id="PS00137">
    <property type="entry name" value="SUBTILASE_HIS"/>
    <property type="match status" value="1"/>
</dbReference>
<dbReference type="PROSITE" id="PS00138">
    <property type="entry name" value="SUBTILASE_SER"/>
    <property type="match status" value="1"/>
</dbReference>
<evidence type="ECO:0000256" key="4">
    <source>
        <dbReference type="ARBA" id="ARBA00022825"/>
    </source>
</evidence>
<organism evidence="10 11">
    <name type="scientific">Lysobacter silvisoli</name>
    <dbReference type="NCBI Taxonomy" id="2293254"/>
    <lineage>
        <taxon>Bacteria</taxon>
        <taxon>Pseudomonadati</taxon>
        <taxon>Pseudomonadota</taxon>
        <taxon>Gammaproteobacteria</taxon>
        <taxon>Lysobacterales</taxon>
        <taxon>Lysobacteraceae</taxon>
        <taxon>Lysobacter</taxon>
    </lineage>
</organism>
<sequence>MPNRRATTMNACALANPGHQERHIMERHIMESSMNIDVRRKAAPPHRHGTRIATWIATGLVALLPLAAMAQTTKAPLLNEHAPKRIPGQYIVVFKQGVAGKSVQASQDRMRALGGKIGYTYNTALRGFSAALSDNAVARLRENPEVAYIEVDQVGDLNVVQNNPPAGLDRTSERLLPLDLRYTYSETGNNVHVYVIDTGIRPTHNEMVGRVSGGTNTMNLAAGTGDCHGHGTHVAGTIGGTTFGIAKQALLHPVRAGDCFNTYLAPVIAAVDWVTANRVLPAVANLSSGFSPSPTLDTAIANSVASGVTYSVAAGNNNGDACNISPARAPTAITVGAINPTNDTRANFSNWGTCVDLFAPGVNTLSAGIANDASTAVMSGTSMAAPHVAGVAARYLQIHPASTPAAVWAALHNANNTPATPGWAGVINRGAGSPNEQLHYGSLNDGVDDGDPHITTVNGLHYDFQPGGEFVALLGNMGMEIQTRQTVVPSAPWVSVNTAIAARVGSYRVTWVPNLSGVPDPSGLQLRVNGSLVSPGPGGIALGVGGRLSKYGSNGIQVDFPDGTTLIATSNWWSNQSQWYINVRVYHTPATEGLMGVLTSGEWNRPGFVDSWRVTDKTTLFDYAKEDSTGNYRKDPFPEDKIPPMKPENVELARRVCEPLQDRRIRANCEFDVGTTGDDIFAKSSQESQAVQNGGTKTSLGANGKEDAVVLTASVSRLARGQSAPTGAARLLVDGKDIAEAARLDKNGVARWTLSAEAIKGQSVVAEYVPAKDSGFLGSTSGALEYGREAKRAGDPLADPVYRRLSK</sequence>
<dbReference type="InterPro" id="IPR015500">
    <property type="entry name" value="Peptidase_S8_subtilisin-rel"/>
</dbReference>
<name>A0A371K5I3_9GAMM</name>
<dbReference type="PANTHER" id="PTHR43806">
    <property type="entry name" value="PEPTIDASE S8"/>
    <property type="match status" value="1"/>
</dbReference>
<protein>
    <submittedName>
        <fullName evidence="10">Uncharacterized protein</fullName>
    </submittedName>
</protein>
<feature type="transmembrane region" description="Helical" evidence="7">
    <location>
        <begin position="49"/>
        <end position="70"/>
    </location>
</feature>
<evidence type="ECO:0000259" key="8">
    <source>
        <dbReference type="Pfam" id="PF00082"/>
    </source>
</evidence>
<evidence type="ECO:0000256" key="5">
    <source>
        <dbReference type="PROSITE-ProRule" id="PRU01240"/>
    </source>
</evidence>
<dbReference type="Gene3D" id="3.40.50.200">
    <property type="entry name" value="Peptidase S8/S53 domain"/>
    <property type="match status" value="1"/>
</dbReference>
<evidence type="ECO:0000259" key="9">
    <source>
        <dbReference type="Pfam" id="PF05922"/>
    </source>
</evidence>
<dbReference type="InterPro" id="IPR000209">
    <property type="entry name" value="Peptidase_S8/S53_dom"/>
</dbReference>
<dbReference type="InterPro" id="IPR023827">
    <property type="entry name" value="Peptidase_S8_Asp-AS"/>
</dbReference>
<dbReference type="EMBL" id="QTSU01000001">
    <property type="protein sequence ID" value="RDZ29107.1"/>
    <property type="molecule type" value="Genomic_DNA"/>
</dbReference>
<evidence type="ECO:0000256" key="2">
    <source>
        <dbReference type="ARBA" id="ARBA00022670"/>
    </source>
</evidence>
<keyword evidence="3 5" id="KW-0378">Hydrolase</keyword>
<dbReference type="InterPro" id="IPR013783">
    <property type="entry name" value="Ig-like_fold"/>
</dbReference>
<evidence type="ECO:0000256" key="3">
    <source>
        <dbReference type="ARBA" id="ARBA00022801"/>
    </source>
</evidence>
<evidence type="ECO:0000256" key="1">
    <source>
        <dbReference type="ARBA" id="ARBA00011073"/>
    </source>
</evidence>
<dbReference type="InterPro" id="IPR023828">
    <property type="entry name" value="Peptidase_S8_Ser-AS"/>
</dbReference>
<dbReference type="PRINTS" id="PR00723">
    <property type="entry name" value="SUBTILISIN"/>
</dbReference>
<dbReference type="InterPro" id="IPR050131">
    <property type="entry name" value="Peptidase_S8_subtilisin-like"/>
</dbReference>
<evidence type="ECO:0000256" key="7">
    <source>
        <dbReference type="SAM" id="Phobius"/>
    </source>
</evidence>
<evidence type="ECO:0000313" key="10">
    <source>
        <dbReference type="EMBL" id="RDZ29107.1"/>
    </source>
</evidence>
<dbReference type="CDD" id="cd04077">
    <property type="entry name" value="Peptidases_S8_PCSK9_ProteinaseK_like"/>
    <property type="match status" value="1"/>
</dbReference>
<gene>
    <name evidence="10" type="ORF">DX914_08425</name>
</gene>
<dbReference type="Gene3D" id="2.60.40.10">
    <property type="entry name" value="Immunoglobulins"/>
    <property type="match status" value="1"/>
</dbReference>
<evidence type="ECO:0000313" key="11">
    <source>
        <dbReference type="Proteomes" id="UP000264492"/>
    </source>
</evidence>
<dbReference type="Pfam" id="PF00082">
    <property type="entry name" value="Peptidase_S8"/>
    <property type="match status" value="1"/>
</dbReference>
<dbReference type="SUPFAM" id="SSF54897">
    <property type="entry name" value="Protease propeptides/inhibitors"/>
    <property type="match status" value="1"/>
</dbReference>
<feature type="active site" description="Charge relay system" evidence="5">
    <location>
        <position position="382"/>
    </location>
</feature>
<dbReference type="SUPFAM" id="SSF52743">
    <property type="entry name" value="Subtilisin-like"/>
    <property type="match status" value="1"/>
</dbReference>
<keyword evidence="7" id="KW-0472">Membrane</keyword>
<keyword evidence="7" id="KW-0812">Transmembrane</keyword>
<feature type="domain" description="Inhibitor I9" evidence="9">
    <location>
        <begin position="89"/>
        <end position="154"/>
    </location>
</feature>
<dbReference type="PANTHER" id="PTHR43806:SF11">
    <property type="entry name" value="CEREVISIN-RELATED"/>
    <property type="match status" value="1"/>
</dbReference>
<dbReference type="Gene3D" id="3.30.70.80">
    <property type="entry name" value="Peptidase S8 propeptide/proteinase inhibitor I9"/>
    <property type="match status" value="1"/>
</dbReference>
<keyword evidence="2 5" id="KW-0645">Protease</keyword>
<keyword evidence="11" id="KW-1185">Reference proteome</keyword>
<dbReference type="InterPro" id="IPR010259">
    <property type="entry name" value="S8pro/Inhibitor_I9"/>
</dbReference>
<evidence type="ECO:0000256" key="6">
    <source>
        <dbReference type="RuleBase" id="RU003355"/>
    </source>
</evidence>
<comment type="caution">
    <text evidence="10">The sequence shown here is derived from an EMBL/GenBank/DDBJ whole genome shotgun (WGS) entry which is preliminary data.</text>
</comment>
<accession>A0A371K5I3</accession>
<dbReference type="InterPro" id="IPR037045">
    <property type="entry name" value="S8pro/Inhibitor_I9_sf"/>
</dbReference>